<protein>
    <recommendedName>
        <fullName evidence="5">DUF4352 domain-containing protein</fullName>
    </recommendedName>
</protein>
<dbReference type="Proteomes" id="UP001518680">
    <property type="component" value="Unassembled WGS sequence"/>
</dbReference>
<dbReference type="RefSeq" id="WP_200438844.1">
    <property type="nucleotide sequence ID" value="NZ_CP068291.1"/>
</dbReference>
<dbReference type="EMBL" id="JAACBX020000002">
    <property type="protein sequence ID" value="MBM0244095.1"/>
    <property type="molecule type" value="Genomic_DNA"/>
</dbReference>
<organism evidence="3 4">
    <name type="scientific">Corynebacterium macginleyi</name>
    <dbReference type="NCBI Taxonomy" id="38290"/>
    <lineage>
        <taxon>Bacteria</taxon>
        <taxon>Bacillati</taxon>
        <taxon>Actinomycetota</taxon>
        <taxon>Actinomycetes</taxon>
        <taxon>Mycobacteriales</taxon>
        <taxon>Corynebacteriaceae</taxon>
        <taxon>Corynebacterium</taxon>
    </lineage>
</organism>
<evidence type="ECO:0000256" key="1">
    <source>
        <dbReference type="SAM" id="MobiDB-lite"/>
    </source>
</evidence>
<accession>A0ABS1Y6T3</accession>
<evidence type="ECO:0008006" key="5">
    <source>
        <dbReference type="Google" id="ProtNLM"/>
    </source>
</evidence>
<sequence length="188" mass="20473">MKKLLPILAIPLALTACSNDAEPDTTPSTEAKASETTSAAPTESAEEEREIGEELQLGSNASDDVTFKVTDITLGEECKYGTHNYADQPYDLEGAQYLQITAEVDAKKVASDGGKDSVQLEDPEFSDEDGYTQPALPAVDCRDADDGHETWTTTINNGEKKRIYGAYEVPQGLKQITIDRYTFNLEGK</sequence>
<feature type="region of interest" description="Disordered" evidence="1">
    <location>
        <begin position="111"/>
        <end position="134"/>
    </location>
</feature>
<keyword evidence="4" id="KW-1185">Reference proteome</keyword>
<evidence type="ECO:0000256" key="2">
    <source>
        <dbReference type="SAM" id="SignalP"/>
    </source>
</evidence>
<feature type="compositionally biased region" description="Low complexity" evidence="1">
    <location>
        <begin position="25"/>
        <end position="43"/>
    </location>
</feature>
<keyword evidence="2" id="KW-0732">Signal</keyword>
<feature type="region of interest" description="Disordered" evidence="1">
    <location>
        <begin position="17"/>
        <end position="62"/>
    </location>
</feature>
<feature type="chain" id="PRO_5047171656" description="DUF4352 domain-containing protein" evidence="2">
    <location>
        <begin position="22"/>
        <end position="188"/>
    </location>
</feature>
<dbReference type="PROSITE" id="PS51257">
    <property type="entry name" value="PROKAR_LIPOPROTEIN"/>
    <property type="match status" value="1"/>
</dbReference>
<proteinExistence type="predicted"/>
<name>A0ABS1Y6T3_9CORY</name>
<comment type="caution">
    <text evidence="3">The sequence shown here is derived from an EMBL/GenBank/DDBJ whole genome shotgun (WGS) entry which is preliminary data.</text>
</comment>
<feature type="signal peptide" evidence="2">
    <location>
        <begin position="1"/>
        <end position="21"/>
    </location>
</feature>
<evidence type="ECO:0000313" key="3">
    <source>
        <dbReference type="EMBL" id="MBM0244095.1"/>
    </source>
</evidence>
<feature type="compositionally biased region" description="Acidic residues" evidence="1">
    <location>
        <begin position="119"/>
        <end position="130"/>
    </location>
</feature>
<reference evidence="3 4" key="1">
    <citation type="submission" date="2021-01" db="EMBL/GenBank/DDBJ databases">
        <title>Complete genome sequences of Corynebacterium macginleyi strains isolated from infectious keratitis.</title>
        <authorList>
            <person name="Sagerfors S."/>
            <person name="Poehlein A."/>
            <person name="Soderquist B."/>
            <person name="Bruggemann H."/>
        </authorList>
    </citation>
    <scope>NUCLEOTIDE SEQUENCE [LARGE SCALE GENOMIC DNA]</scope>
    <source>
        <strain evidence="3 4">12T220</strain>
    </source>
</reference>
<feature type="compositionally biased region" description="Acidic residues" evidence="1">
    <location>
        <begin position="44"/>
        <end position="53"/>
    </location>
</feature>
<evidence type="ECO:0000313" key="4">
    <source>
        <dbReference type="Proteomes" id="UP001518680"/>
    </source>
</evidence>
<gene>
    <name evidence="3" type="ORF">GWO63_007410</name>
</gene>